<evidence type="ECO:0000256" key="1">
    <source>
        <dbReference type="SAM" id="MobiDB-lite"/>
    </source>
</evidence>
<proteinExistence type="predicted"/>
<keyword evidence="3" id="KW-1185">Reference proteome</keyword>
<evidence type="ECO:0000313" key="3">
    <source>
        <dbReference type="Proteomes" id="UP000007755"/>
    </source>
</evidence>
<feature type="region of interest" description="Disordered" evidence="1">
    <location>
        <begin position="1"/>
        <end position="32"/>
    </location>
</feature>
<dbReference type="AlphaFoldDB" id="F4WL77"/>
<dbReference type="Proteomes" id="UP000007755">
    <property type="component" value="Unassembled WGS sequence"/>
</dbReference>
<accession>F4WL77</accession>
<reference evidence="2" key="1">
    <citation type="submission" date="2011-02" db="EMBL/GenBank/DDBJ databases">
        <title>The genome of the leaf-cutting ant Acromyrmex echinatior suggests key adaptations to social evolution and fungus farming.</title>
        <authorList>
            <person name="Nygaard S."/>
            <person name="Zhang G."/>
        </authorList>
    </citation>
    <scope>NUCLEOTIDE SEQUENCE</scope>
</reference>
<dbReference type="InParanoid" id="F4WL77"/>
<evidence type="ECO:0000313" key="2">
    <source>
        <dbReference type="EMBL" id="EGI65040.1"/>
    </source>
</evidence>
<dbReference type="EMBL" id="GL888207">
    <property type="protein sequence ID" value="EGI65040.1"/>
    <property type="molecule type" value="Genomic_DNA"/>
</dbReference>
<gene>
    <name evidence="2" type="ORF">G5I_06501</name>
</gene>
<organism evidence="3">
    <name type="scientific">Acromyrmex echinatior</name>
    <name type="common">Panamanian leafcutter ant</name>
    <name type="synonym">Acromyrmex octospinosus echinatior</name>
    <dbReference type="NCBI Taxonomy" id="103372"/>
    <lineage>
        <taxon>Eukaryota</taxon>
        <taxon>Metazoa</taxon>
        <taxon>Ecdysozoa</taxon>
        <taxon>Arthropoda</taxon>
        <taxon>Hexapoda</taxon>
        <taxon>Insecta</taxon>
        <taxon>Pterygota</taxon>
        <taxon>Neoptera</taxon>
        <taxon>Endopterygota</taxon>
        <taxon>Hymenoptera</taxon>
        <taxon>Apocrita</taxon>
        <taxon>Aculeata</taxon>
        <taxon>Formicoidea</taxon>
        <taxon>Formicidae</taxon>
        <taxon>Myrmicinae</taxon>
        <taxon>Acromyrmex</taxon>
    </lineage>
</organism>
<name>F4WL77_ACREC</name>
<protein>
    <submittedName>
        <fullName evidence="2">Uncharacterized protein</fullName>
    </submittedName>
</protein>
<sequence>MPGRRGTPTDRNTYVRRGRGYDVSPPDTGHGIPGGSAYQLTTMANYNGLTQNTIDLVLGCSSLCGISCIKELA</sequence>